<reference evidence="2 3" key="1">
    <citation type="journal article" date="2012" name="Stand. Genomic Sci.">
        <title>Complete genome sequence of the facultatively chemolithoautotrophic and methylotrophic alpha Proteobacterium Starkeya novella type strain (ATCC 8093(T)).</title>
        <authorList>
            <person name="Kappler U."/>
            <person name="Davenport K."/>
            <person name="Beatson S."/>
            <person name="Lucas S."/>
            <person name="Lapidus A."/>
            <person name="Copeland A."/>
            <person name="Berry K.W."/>
            <person name="Glavina Del Rio T."/>
            <person name="Hammon N."/>
            <person name="Dalin E."/>
            <person name="Tice H."/>
            <person name="Pitluck S."/>
            <person name="Richardson P."/>
            <person name="Bruce D."/>
            <person name="Goodwin L.A."/>
            <person name="Han C."/>
            <person name="Tapia R."/>
            <person name="Detter J.C."/>
            <person name="Chang Y.J."/>
            <person name="Jeffries C.D."/>
            <person name="Land M."/>
            <person name="Hauser L."/>
            <person name="Kyrpides N.C."/>
            <person name="Goker M."/>
            <person name="Ivanova N."/>
            <person name="Klenk H.P."/>
            <person name="Woyke T."/>
        </authorList>
    </citation>
    <scope>NUCLEOTIDE SEQUENCE [LARGE SCALE GENOMIC DNA]</scope>
    <source>
        <strain evidence="3">ATCC 8093 / DSM 506 / JCM 20403 / CCM 1077 / IAM 12100 / NBRC 12443 / NCIMB 10456</strain>
    </source>
</reference>
<protein>
    <submittedName>
        <fullName evidence="2">Uncharacterized protein</fullName>
    </submittedName>
</protein>
<dbReference type="STRING" id="639283.Snov_1129"/>
<feature type="region of interest" description="Disordered" evidence="1">
    <location>
        <begin position="61"/>
        <end position="81"/>
    </location>
</feature>
<proteinExistence type="predicted"/>
<dbReference type="EMBL" id="CP002026">
    <property type="protein sequence ID" value="ADH88448.1"/>
    <property type="molecule type" value="Genomic_DNA"/>
</dbReference>
<dbReference type="KEGG" id="sno:Snov_1129"/>
<evidence type="ECO:0000256" key="1">
    <source>
        <dbReference type="SAM" id="MobiDB-lite"/>
    </source>
</evidence>
<dbReference type="RefSeq" id="WP_013165953.1">
    <property type="nucleotide sequence ID" value="NC_014217.1"/>
</dbReference>
<gene>
    <name evidence="2" type="ordered locus">Snov_1129</name>
</gene>
<sequence>MPTIRELLLVIDIELEEYAHLVSMARNPALTSKERRNLISVSQATWRRLEAAHRDLENSLIVPANDSRARRTPPRSELVTR</sequence>
<dbReference type="OrthoDB" id="10006592at2"/>
<keyword evidence="3" id="KW-1185">Reference proteome</keyword>
<dbReference type="HOGENOM" id="CLU_2572174_0_0_5"/>
<dbReference type="Proteomes" id="UP000006633">
    <property type="component" value="Chromosome"/>
</dbReference>
<evidence type="ECO:0000313" key="3">
    <source>
        <dbReference type="Proteomes" id="UP000006633"/>
    </source>
</evidence>
<name>D7A7K0_ANCN5</name>
<organism evidence="2 3">
    <name type="scientific">Ancylobacter novellus (strain ATCC 8093 / DSM 506 / JCM 20403 / CCM 1077 / IAM 12100 / NBRC 12443 / NCIMB 10456)</name>
    <name type="common">Starkeya novella</name>
    <dbReference type="NCBI Taxonomy" id="639283"/>
    <lineage>
        <taxon>Bacteria</taxon>
        <taxon>Pseudomonadati</taxon>
        <taxon>Pseudomonadota</taxon>
        <taxon>Alphaproteobacteria</taxon>
        <taxon>Hyphomicrobiales</taxon>
        <taxon>Xanthobacteraceae</taxon>
        <taxon>Ancylobacter</taxon>
    </lineage>
</organism>
<dbReference type="AlphaFoldDB" id="D7A7K0"/>
<accession>D7A7K0</accession>
<evidence type="ECO:0000313" key="2">
    <source>
        <dbReference type="EMBL" id="ADH88448.1"/>
    </source>
</evidence>